<dbReference type="AlphaFoldDB" id="M6V8P7"/>
<dbReference type="Proteomes" id="UP000012112">
    <property type="component" value="Unassembled WGS sequence"/>
</dbReference>
<evidence type="ECO:0000313" key="1">
    <source>
        <dbReference type="EMBL" id="EMO53265.1"/>
    </source>
</evidence>
<evidence type="ECO:0000313" key="2">
    <source>
        <dbReference type="Proteomes" id="UP000012112"/>
    </source>
</evidence>
<sequence>MLKNESSSVFSLKRIDKAVLLVANLDFSNNSILVLSIKPSLWILAKM</sequence>
<accession>M6V8P7</accession>
<name>M6V8P7_9LEPT</name>
<protein>
    <submittedName>
        <fullName evidence="1">Uncharacterized protein</fullName>
    </submittedName>
</protein>
<comment type="caution">
    <text evidence="1">The sequence shown here is derived from an EMBL/GenBank/DDBJ whole genome shotgun (WGS) entry which is preliminary data.</text>
</comment>
<proteinExistence type="predicted"/>
<gene>
    <name evidence="1" type="ORF">LEP1GSC172_2705</name>
</gene>
<organism evidence="1 2">
    <name type="scientific">Leptospira noguchii</name>
    <dbReference type="NCBI Taxonomy" id="28182"/>
    <lineage>
        <taxon>Bacteria</taxon>
        <taxon>Pseudomonadati</taxon>
        <taxon>Spirochaetota</taxon>
        <taxon>Spirochaetia</taxon>
        <taxon>Leptospirales</taxon>
        <taxon>Leptospiraceae</taxon>
        <taxon>Leptospira</taxon>
    </lineage>
</organism>
<dbReference type="EMBL" id="AKWD02000045">
    <property type="protein sequence ID" value="EMO53265.1"/>
    <property type="molecule type" value="Genomic_DNA"/>
</dbReference>
<reference evidence="1 2" key="1">
    <citation type="submission" date="2013-01" db="EMBL/GenBank/DDBJ databases">
        <authorList>
            <person name="Harkins D.M."/>
            <person name="Durkin A.S."/>
            <person name="Brinkac L.M."/>
            <person name="Haft D.H."/>
            <person name="Selengut J.D."/>
            <person name="Sanka R."/>
            <person name="DePew J."/>
            <person name="Purushe J."/>
            <person name="Matthias M.A."/>
            <person name="Vinetz J.M."/>
            <person name="Sutton G.G."/>
            <person name="Nierman W.C."/>
            <person name="Fouts D.E."/>
        </authorList>
    </citation>
    <scope>NUCLEOTIDE SEQUENCE [LARGE SCALE GENOMIC DNA]</scope>
    <source>
        <strain evidence="1 2">HAI1536</strain>
    </source>
</reference>